<evidence type="ECO:0000256" key="3">
    <source>
        <dbReference type="ARBA" id="ARBA00022723"/>
    </source>
</evidence>
<dbReference type="NCBIfam" id="TIGR00042">
    <property type="entry name" value="RdgB/HAM1 family non-canonical purine NTP pyrophosphatase"/>
    <property type="match status" value="1"/>
</dbReference>
<evidence type="ECO:0000256" key="8">
    <source>
        <dbReference type="ARBA" id="ARBA00051875"/>
    </source>
</evidence>
<comment type="catalytic activity">
    <reaction evidence="9 10">
        <text>XTP + H2O = XMP + diphosphate + H(+)</text>
        <dbReference type="Rhea" id="RHEA:28610"/>
        <dbReference type="ChEBI" id="CHEBI:15377"/>
        <dbReference type="ChEBI" id="CHEBI:15378"/>
        <dbReference type="ChEBI" id="CHEBI:33019"/>
        <dbReference type="ChEBI" id="CHEBI:57464"/>
        <dbReference type="ChEBI" id="CHEBI:61314"/>
        <dbReference type="EC" id="3.6.1.66"/>
    </reaction>
</comment>
<gene>
    <name evidence="12" type="ORF">KIMC2_12370</name>
</gene>
<keyword evidence="6 10" id="KW-0460">Magnesium</keyword>
<dbReference type="SUPFAM" id="SSF52972">
    <property type="entry name" value="ITPase-like"/>
    <property type="match status" value="1"/>
</dbReference>
<keyword evidence="4 10" id="KW-0547">Nucleotide-binding</keyword>
<dbReference type="GO" id="GO:0036220">
    <property type="term" value="F:ITP diphosphatase activity"/>
    <property type="evidence" value="ECO:0007669"/>
    <property type="project" value="UniProtKB-UniRule"/>
</dbReference>
<evidence type="ECO:0000256" key="5">
    <source>
        <dbReference type="ARBA" id="ARBA00022801"/>
    </source>
</evidence>
<dbReference type="EMBL" id="AP026801">
    <property type="protein sequence ID" value="BDR56675.1"/>
    <property type="molecule type" value="Genomic_DNA"/>
</dbReference>
<dbReference type="Proteomes" id="UP001321804">
    <property type="component" value="Chromosome"/>
</dbReference>
<feature type="active site" description="Proton acceptor" evidence="10">
    <location>
        <position position="72"/>
    </location>
</feature>
<comment type="cofactor">
    <cofactor evidence="10">
        <name>Mg(2+)</name>
        <dbReference type="ChEBI" id="CHEBI:18420"/>
    </cofactor>
    <text evidence="10">Binds 1 Mg(2+) ion per subunit.</text>
</comment>
<dbReference type="PANTHER" id="PTHR11067:SF9">
    <property type="entry name" value="INOSINE TRIPHOSPHATE PYROPHOSPHATASE"/>
    <property type="match status" value="1"/>
</dbReference>
<dbReference type="CDD" id="cd00515">
    <property type="entry name" value="HAM1"/>
    <property type="match status" value="1"/>
</dbReference>
<evidence type="ECO:0000256" key="2">
    <source>
        <dbReference type="ARBA" id="ARBA00011738"/>
    </source>
</evidence>
<dbReference type="PANTHER" id="PTHR11067">
    <property type="entry name" value="INOSINE TRIPHOSPHATE PYROPHOSPHATASE/HAM1 PROTEIN"/>
    <property type="match status" value="1"/>
</dbReference>
<dbReference type="InterPro" id="IPR029001">
    <property type="entry name" value="ITPase-like_fam"/>
</dbReference>
<dbReference type="NCBIfam" id="NF011397">
    <property type="entry name" value="PRK14822.1"/>
    <property type="match status" value="1"/>
</dbReference>
<feature type="binding site" evidence="10">
    <location>
        <begin position="153"/>
        <end position="156"/>
    </location>
    <ligand>
        <name>substrate</name>
    </ligand>
</feature>
<evidence type="ECO:0000256" key="1">
    <source>
        <dbReference type="ARBA" id="ARBA00008023"/>
    </source>
</evidence>
<comment type="subunit">
    <text evidence="2 10">Homodimer.</text>
</comment>
<dbReference type="GO" id="GO:0017111">
    <property type="term" value="F:ribonucleoside triphosphate phosphatase activity"/>
    <property type="evidence" value="ECO:0007669"/>
    <property type="project" value="InterPro"/>
</dbReference>
<feature type="binding site" evidence="10">
    <location>
        <position position="73"/>
    </location>
    <ligand>
        <name>substrate</name>
    </ligand>
</feature>
<dbReference type="KEGG" id="xak:KIMC2_12370"/>
<evidence type="ECO:0000313" key="12">
    <source>
        <dbReference type="EMBL" id="BDR56675.1"/>
    </source>
</evidence>
<comment type="caution">
    <text evidence="10">Lacks conserved residue(s) required for the propagation of feature annotation.</text>
</comment>
<dbReference type="GO" id="GO:0036222">
    <property type="term" value="F:XTP diphosphatase activity"/>
    <property type="evidence" value="ECO:0007669"/>
    <property type="project" value="UniProtKB-UniRule"/>
</dbReference>
<evidence type="ECO:0000256" key="7">
    <source>
        <dbReference type="ARBA" id="ARBA00023080"/>
    </source>
</evidence>
<comment type="function">
    <text evidence="10">Pyrophosphatase that catalyzes the hydrolysis of nucleoside triphosphates to their monophosphate derivatives, with a high preference for the non-canonical purine nucleotides XTP (xanthosine triphosphate), dITP (deoxyinosine triphosphate) and ITP. Seems to function as a house-cleaning enzyme that removes non-canonical purine nucleotides from the nucleotide pool, thus preventing their incorporation into DNA/RNA and avoiding chromosomal lesions.</text>
</comment>
<reference evidence="12 13" key="1">
    <citation type="journal article" date="2023" name="Microbiol. Spectr.">
        <title>Symbiosis of Carpenter Bees with Uncharacterized Lactic Acid Bacteria Showing NAD Auxotrophy.</title>
        <authorList>
            <person name="Kawasaki S."/>
            <person name="Ozawa K."/>
            <person name="Mori T."/>
            <person name="Yamamoto A."/>
            <person name="Ito M."/>
            <person name="Ohkuma M."/>
            <person name="Sakamoto M."/>
            <person name="Matsutani M."/>
        </authorList>
    </citation>
    <scope>NUCLEOTIDE SEQUENCE [LARGE SCALE GENOMIC DNA]</scope>
    <source>
        <strain evidence="12 13">KimC2</strain>
    </source>
</reference>
<keyword evidence="13" id="KW-1185">Reference proteome</keyword>
<dbReference type="GO" id="GO:0035870">
    <property type="term" value="F:dITP diphosphatase activity"/>
    <property type="evidence" value="ECO:0007669"/>
    <property type="project" value="UniProtKB-UniRule"/>
</dbReference>
<accession>A0AAU9D300</accession>
<dbReference type="GO" id="GO:0009146">
    <property type="term" value="P:purine nucleoside triphosphate catabolic process"/>
    <property type="evidence" value="ECO:0007669"/>
    <property type="project" value="UniProtKB-UniRule"/>
</dbReference>
<sequence>MEKIIIATKNIGKAREFRNFFSQLPEKYEIITLNDLTNLPEIFENGHSFTENAAIKAQKIYEATHQTVIADDSGLEVDALGGEPGIYSARYAGDHDDQANNQKLLNNLSKVLPPERTAHFITVLVVMGPHGKIETAGRVDGVILDHLQGNDGFGYDPLFYYPPLQKTFAEMSPAEKNKISHRGLAMNNLIKAWPDYIKGKNDENTNLQ</sequence>
<dbReference type="InterPro" id="IPR020922">
    <property type="entry name" value="dITP/XTP_pyrophosphatase"/>
</dbReference>
<proteinExistence type="inferred from homology"/>
<dbReference type="Pfam" id="PF01725">
    <property type="entry name" value="Ham1p_like"/>
    <property type="match status" value="1"/>
</dbReference>
<dbReference type="HAMAP" id="MF_01405">
    <property type="entry name" value="Non_canon_purine_NTPase"/>
    <property type="match status" value="1"/>
</dbReference>
<dbReference type="FunFam" id="3.90.950.10:FF:000001">
    <property type="entry name" value="dITP/XTP pyrophosphatase"/>
    <property type="match status" value="1"/>
</dbReference>
<comment type="catalytic activity">
    <reaction evidence="10">
        <text>ITP + H2O = IMP + diphosphate + H(+)</text>
        <dbReference type="Rhea" id="RHEA:29399"/>
        <dbReference type="ChEBI" id="CHEBI:15377"/>
        <dbReference type="ChEBI" id="CHEBI:15378"/>
        <dbReference type="ChEBI" id="CHEBI:33019"/>
        <dbReference type="ChEBI" id="CHEBI:58053"/>
        <dbReference type="ChEBI" id="CHEBI:61402"/>
        <dbReference type="EC" id="3.6.1.66"/>
    </reaction>
</comment>
<protein>
    <recommendedName>
        <fullName evidence="10">dITP/XTP pyrophosphatase</fullName>
        <ecNumber evidence="10">3.6.1.66</ecNumber>
    </recommendedName>
    <alternativeName>
        <fullName evidence="10">Non-canonical purine NTP pyrophosphatase</fullName>
    </alternativeName>
    <alternativeName>
        <fullName evidence="10">Non-standard purine NTP pyrophosphatase</fullName>
    </alternativeName>
    <alternativeName>
        <fullName evidence="10">Nucleoside-triphosphate diphosphatase</fullName>
    </alternativeName>
    <alternativeName>
        <fullName evidence="10">Nucleoside-triphosphate pyrophosphatase</fullName>
        <shortName evidence="10">NTPase</shortName>
    </alternativeName>
</protein>
<evidence type="ECO:0000256" key="9">
    <source>
        <dbReference type="ARBA" id="ARBA00052017"/>
    </source>
</evidence>
<dbReference type="AlphaFoldDB" id="A0AAU9D300"/>
<feature type="binding site" evidence="10">
    <location>
        <position position="176"/>
    </location>
    <ligand>
        <name>substrate</name>
    </ligand>
</feature>
<keyword evidence="3 10" id="KW-0479">Metal-binding</keyword>
<name>A0AAU9D300_9LACO</name>
<comment type="catalytic activity">
    <reaction evidence="8 10">
        <text>dITP + H2O = dIMP + diphosphate + H(+)</text>
        <dbReference type="Rhea" id="RHEA:28342"/>
        <dbReference type="ChEBI" id="CHEBI:15377"/>
        <dbReference type="ChEBI" id="CHEBI:15378"/>
        <dbReference type="ChEBI" id="CHEBI:33019"/>
        <dbReference type="ChEBI" id="CHEBI:61194"/>
        <dbReference type="ChEBI" id="CHEBI:61382"/>
        <dbReference type="EC" id="3.6.1.66"/>
    </reaction>
</comment>
<evidence type="ECO:0000256" key="6">
    <source>
        <dbReference type="ARBA" id="ARBA00022842"/>
    </source>
</evidence>
<evidence type="ECO:0000256" key="10">
    <source>
        <dbReference type="HAMAP-Rule" id="MF_01405"/>
    </source>
</evidence>
<dbReference type="InterPro" id="IPR002637">
    <property type="entry name" value="RdgB/HAM1"/>
</dbReference>
<organism evidence="12 13">
    <name type="scientific">Xylocopilactobacillus apis</name>
    <dbReference type="NCBI Taxonomy" id="2932183"/>
    <lineage>
        <taxon>Bacteria</taxon>
        <taxon>Bacillati</taxon>
        <taxon>Bacillota</taxon>
        <taxon>Bacilli</taxon>
        <taxon>Lactobacillales</taxon>
        <taxon>Lactobacillaceae</taxon>
        <taxon>Xylocopilactobacillus</taxon>
    </lineage>
</organism>
<feature type="binding site" evidence="10">
    <location>
        <begin position="8"/>
        <end position="13"/>
    </location>
    <ligand>
        <name>substrate</name>
    </ligand>
</feature>
<feature type="binding site" evidence="10">
    <location>
        <begin position="181"/>
        <end position="182"/>
    </location>
    <ligand>
        <name>substrate</name>
    </ligand>
</feature>
<dbReference type="GO" id="GO:0009117">
    <property type="term" value="P:nucleotide metabolic process"/>
    <property type="evidence" value="ECO:0007669"/>
    <property type="project" value="UniProtKB-KW"/>
</dbReference>
<dbReference type="GO" id="GO:0005829">
    <property type="term" value="C:cytosol"/>
    <property type="evidence" value="ECO:0007669"/>
    <property type="project" value="TreeGrafter"/>
</dbReference>
<evidence type="ECO:0000313" key="13">
    <source>
        <dbReference type="Proteomes" id="UP001321804"/>
    </source>
</evidence>
<keyword evidence="5 10" id="KW-0378">Hydrolase</keyword>
<evidence type="ECO:0000256" key="11">
    <source>
        <dbReference type="RuleBase" id="RU003781"/>
    </source>
</evidence>
<dbReference type="GO" id="GO:0046872">
    <property type="term" value="F:metal ion binding"/>
    <property type="evidence" value="ECO:0007669"/>
    <property type="project" value="UniProtKB-KW"/>
</dbReference>
<dbReference type="EC" id="3.6.1.66" evidence="10"/>
<dbReference type="RefSeq" id="WP_317695019.1">
    <property type="nucleotide sequence ID" value="NZ_AP026801.1"/>
</dbReference>
<comment type="similarity">
    <text evidence="1 10 11">Belongs to the HAM1 NTPase family.</text>
</comment>
<evidence type="ECO:0000256" key="4">
    <source>
        <dbReference type="ARBA" id="ARBA00022741"/>
    </source>
</evidence>
<feature type="binding site" evidence="10">
    <location>
        <position position="72"/>
    </location>
    <ligand>
        <name>Mg(2+)</name>
        <dbReference type="ChEBI" id="CHEBI:18420"/>
    </ligand>
</feature>
<dbReference type="Gene3D" id="3.90.950.10">
    <property type="match status" value="1"/>
</dbReference>
<keyword evidence="7 10" id="KW-0546">Nucleotide metabolism</keyword>
<dbReference type="GO" id="GO:0000166">
    <property type="term" value="F:nucleotide binding"/>
    <property type="evidence" value="ECO:0007669"/>
    <property type="project" value="UniProtKB-KW"/>
</dbReference>